<dbReference type="GO" id="GO:0005576">
    <property type="term" value="C:extracellular region"/>
    <property type="evidence" value="ECO:0007669"/>
    <property type="project" value="TreeGrafter"/>
</dbReference>
<evidence type="ECO:0008006" key="4">
    <source>
        <dbReference type="Google" id="ProtNLM"/>
    </source>
</evidence>
<dbReference type="InterPro" id="IPR052755">
    <property type="entry name" value="Lysozyme_Inhibitor_LprI"/>
</dbReference>
<evidence type="ECO:0000313" key="2">
    <source>
        <dbReference type="EMBL" id="NPT58248.1"/>
    </source>
</evidence>
<keyword evidence="3" id="KW-1185">Reference proteome</keyword>
<organism evidence="2 3">
    <name type="scientific">Paraburkholderia elongata</name>
    <dbReference type="NCBI Taxonomy" id="2675747"/>
    <lineage>
        <taxon>Bacteria</taxon>
        <taxon>Pseudomonadati</taxon>
        <taxon>Pseudomonadota</taxon>
        <taxon>Betaproteobacteria</taxon>
        <taxon>Burkholderiales</taxon>
        <taxon>Burkholderiaceae</taxon>
        <taxon>Paraburkholderia</taxon>
    </lineage>
</organism>
<evidence type="ECO:0000313" key="3">
    <source>
        <dbReference type="Proteomes" id="UP000655523"/>
    </source>
</evidence>
<accession>A0A972NR75</accession>
<comment type="caution">
    <text evidence="2">The sequence shown here is derived from an EMBL/GenBank/DDBJ whole genome shotgun (WGS) entry which is preliminary data.</text>
</comment>
<protein>
    <recommendedName>
        <fullName evidence="4">Lysozyme inhibitor LprI N-terminal domain-containing protein</fullName>
    </recommendedName>
</protein>
<proteinExistence type="predicted"/>
<name>A0A972NR75_9BURK</name>
<dbReference type="EMBL" id="WOEZ01000153">
    <property type="protein sequence ID" value="NPT58248.1"/>
    <property type="molecule type" value="Genomic_DNA"/>
</dbReference>
<dbReference type="Proteomes" id="UP000655523">
    <property type="component" value="Unassembled WGS sequence"/>
</dbReference>
<feature type="signal peptide" evidence="1">
    <location>
        <begin position="1"/>
        <end position="31"/>
    </location>
</feature>
<keyword evidence="1" id="KW-0732">Signal</keyword>
<dbReference type="RefSeq" id="WP_216675044.1">
    <property type="nucleotide sequence ID" value="NZ_WOEZ01000153.1"/>
</dbReference>
<sequence>MNSFQGSRRCRSALGLAAFALQLLASTAATAASFDCQQAQQPDERAICASRQLSEMDVEMAVRFEMLMGLVPMGTRGHMGDEQQDWLVARNKCGSNQPCLVAAYRDRIAVLKDEYARLQSRGPF</sequence>
<gene>
    <name evidence="2" type="ORF">GNZ13_27705</name>
</gene>
<dbReference type="PANTHER" id="PTHR37549">
    <property type="entry name" value="LIPOPROTEIN LPRI"/>
    <property type="match status" value="1"/>
</dbReference>
<feature type="chain" id="PRO_5037868792" description="Lysozyme inhibitor LprI N-terminal domain-containing protein" evidence="1">
    <location>
        <begin position="32"/>
        <end position="124"/>
    </location>
</feature>
<evidence type="ECO:0000256" key="1">
    <source>
        <dbReference type="SAM" id="SignalP"/>
    </source>
</evidence>
<dbReference type="PANTHER" id="PTHR37549:SF1">
    <property type="entry name" value="LIPOPROTEIN LPRI"/>
    <property type="match status" value="1"/>
</dbReference>
<dbReference type="AlphaFoldDB" id="A0A972NR75"/>
<reference evidence="2 3" key="1">
    <citation type="submission" date="2019-11" db="EMBL/GenBank/DDBJ databases">
        <title>Metabolism of dissolved organic matter in forest soils.</title>
        <authorList>
            <person name="Cyle K.T."/>
            <person name="Wilhelm R.C."/>
            <person name="Martinez C.E."/>
        </authorList>
    </citation>
    <scope>NUCLEOTIDE SEQUENCE [LARGE SCALE GENOMIC DNA]</scope>
    <source>
        <strain evidence="2 3">5N</strain>
    </source>
</reference>